<proteinExistence type="predicted"/>
<keyword evidence="2" id="KW-1185">Reference proteome</keyword>
<comment type="caution">
    <text evidence="1">The sequence shown here is derived from an EMBL/GenBank/DDBJ whole genome shotgun (WGS) entry which is preliminary data.</text>
</comment>
<gene>
    <name evidence="1" type="ORF">Voc01_024520</name>
</gene>
<protein>
    <submittedName>
        <fullName evidence="1">Uncharacterized protein</fullName>
    </submittedName>
</protein>
<evidence type="ECO:0000313" key="2">
    <source>
        <dbReference type="Proteomes" id="UP000635606"/>
    </source>
</evidence>
<name>A0A8J3ZU46_9ACTN</name>
<dbReference type="AlphaFoldDB" id="A0A8J3ZU46"/>
<accession>A0A8J3ZU46</accession>
<sequence>MAVLLALALTGCGDPAPEPAAPTTGVQDVEDVENIVNDLESVVGSAESEVEAS</sequence>
<dbReference type="Proteomes" id="UP000635606">
    <property type="component" value="Unassembled WGS sequence"/>
</dbReference>
<reference evidence="1" key="1">
    <citation type="submission" date="2021-01" db="EMBL/GenBank/DDBJ databases">
        <title>Whole genome shotgun sequence of Virgisporangium ochraceum NBRC 16418.</title>
        <authorList>
            <person name="Komaki H."/>
            <person name="Tamura T."/>
        </authorList>
    </citation>
    <scope>NUCLEOTIDE SEQUENCE</scope>
    <source>
        <strain evidence="1">NBRC 16418</strain>
    </source>
</reference>
<evidence type="ECO:0000313" key="1">
    <source>
        <dbReference type="EMBL" id="GIJ67535.1"/>
    </source>
</evidence>
<dbReference type="EMBL" id="BOPH01000027">
    <property type="protein sequence ID" value="GIJ67535.1"/>
    <property type="molecule type" value="Genomic_DNA"/>
</dbReference>
<organism evidence="1 2">
    <name type="scientific">Virgisporangium ochraceum</name>
    <dbReference type="NCBI Taxonomy" id="65505"/>
    <lineage>
        <taxon>Bacteria</taxon>
        <taxon>Bacillati</taxon>
        <taxon>Actinomycetota</taxon>
        <taxon>Actinomycetes</taxon>
        <taxon>Micromonosporales</taxon>
        <taxon>Micromonosporaceae</taxon>
        <taxon>Virgisporangium</taxon>
    </lineage>
</organism>